<protein>
    <submittedName>
        <fullName evidence="2">SSU ribosomal protein S12p (S23e)</fullName>
    </submittedName>
</protein>
<name>A0A6J4I3J0_9CHLR</name>
<reference evidence="2" key="1">
    <citation type="submission" date="2020-02" db="EMBL/GenBank/DDBJ databases">
        <authorList>
            <person name="Meier V. D."/>
        </authorList>
    </citation>
    <scope>NUCLEOTIDE SEQUENCE</scope>
    <source>
        <strain evidence="2">AVDCRST_MAG26</strain>
    </source>
</reference>
<sequence length="39" mass="4345">CRRSTSWCVIRARRRSRRQRLPRCGSPSTRSGAASIAAA</sequence>
<proteinExistence type="predicted"/>
<feature type="non-terminal residue" evidence="2">
    <location>
        <position position="1"/>
    </location>
</feature>
<dbReference type="EMBL" id="CADCTK010000322">
    <property type="protein sequence ID" value="CAA9239196.1"/>
    <property type="molecule type" value="Genomic_DNA"/>
</dbReference>
<feature type="non-terminal residue" evidence="2">
    <location>
        <position position="39"/>
    </location>
</feature>
<feature type="region of interest" description="Disordered" evidence="1">
    <location>
        <begin position="19"/>
        <end position="39"/>
    </location>
</feature>
<dbReference type="AlphaFoldDB" id="A0A6J4I3J0"/>
<keyword evidence="2" id="KW-0689">Ribosomal protein</keyword>
<gene>
    <name evidence="2" type="ORF">AVDCRST_MAG26-1343</name>
</gene>
<organism evidence="2">
    <name type="scientific">uncultured Chloroflexia bacterium</name>
    <dbReference type="NCBI Taxonomy" id="1672391"/>
    <lineage>
        <taxon>Bacteria</taxon>
        <taxon>Bacillati</taxon>
        <taxon>Chloroflexota</taxon>
        <taxon>Chloroflexia</taxon>
        <taxon>environmental samples</taxon>
    </lineage>
</organism>
<accession>A0A6J4I3J0</accession>
<evidence type="ECO:0000256" key="1">
    <source>
        <dbReference type="SAM" id="MobiDB-lite"/>
    </source>
</evidence>
<evidence type="ECO:0000313" key="2">
    <source>
        <dbReference type="EMBL" id="CAA9239196.1"/>
    </source>
</evidence>
<dbReference type="GO" id="GO:0005840">
    <property type="term" value="C:ribosome"/>
    <property type="evidence" value="ECO:0007669"/>
    <property type="project" value="UniProtKB-KW"/>
</dbReference>
<keyword evidence="2" id="KW-0687">Ribonucleoprotein</keyword>